<evidence type="ECO:0000256" key="4">
    <source>
        <dbReference type="ARBA" id="ARBA00022692"/>
    </source>
</evidence>
<evidence type="ECO:0000313" key="10">
    <source>
        <dbReference type="Proteomes" id="UP000010111"/>
    </source>
</evidence>
<dbReference type="eggNOG" id="COG0600">
    <property type="taxonomic scope" value="Bacteria"/>
</dbReference>
<dbReference type="Gene3D" id="1.10.3720.10">
    <property type="entry name" value="MetI-like"/>
    <property type="match status" value="1"/>
</dbReference>
<evidence type="ECO:0000256" key="2">
    <source>
        <dbReference type="ARBA" id="ARBA00022448"/>
    </source>
</evidence>
<dbReference type="HOGENOM" id="CLU_046113_1_3_9"/>
<dbReference type="GO" id="GO:0005886">
    <property type="term" value="C:plasma membrane"/>
    <property type="evidence" value="ECO:0007669"/>
    <property type="project" value="UniProtKB-SubCell"/>
</dbReference>
<dbReference type="GO" id="GO:0055085">
    <property type="term" value="P:transmembrane transport"/>
    <property type="evidence" value="ECO:0007669"/>
    <property type="project" value="InterPro"/>
</dbReference>
<dbReference type="PANTHER" id="PTHR30151:SF0">
    <property type="entry name" value="ABC TRANSPORTER PERMEASE PROTEIN MJ0413-RELATED"/>
    <property type="match status" value="1"/>
</dbReference>
<evidence type="ECO:0000256" key="7">
    <source>
        <dbReference type="RuleBase" id="RU363032"/>
    </source>
</evidence>
<dbReference type="Proteomes" id="UP000010111">
    <property type="component" value="Chromosome"/>
</dbReference>
<gene>
    <name evidence="9" type="ORF">MELS_2228</name>
</gene>
<evidence type="ECO:0000256" key="6">
    <source>
        <dbReference type="ARBA" id="ARBA00023136"/>
    </source>
</evidence>
<keyword evidence="4 7" id="KW-0812">Transmembrane</keyword>
<dbReference type="GeneID" id="97492225"/>
<keyword evidence="10" id="KW-1185">Reference proteome</keyword>
<feature type="transmembrane region" description="Helical" evidence="7">
    <location>
        <begin position="64"/>
        <end position="86"/>
    </location>
</feature>
<protein>
    <submittedName>
        <fullName evidence="9">ABC transporter</fullName>
    </submittedName>
</protein>
<evidence type="ECO:0000256" key="1">
    <source>
        <dbReference type="ARBA" id="ARBA00004651"/>
    </source>
</evidence>
<dbReference type="PANTHER" id="PTHR30151">
    <property type="entry name" value="ALKANE SULFONATE ABC TRANSPORTER-RELATED, MEMBRANE SUBUNIT"/>
    <property type="match status" value="1"/>
</dbReference>
<accession>G0VMQ2</accession>
<sequence length="252" mass="28145">MSGKTSNPIDVPHLLLAFFLIGAIWQTASMALNKPLLPAPYRVCQTWYTLMTTGVLWPHIASSLYRMICGLALALVTAVPVGMAAGRSRRWDALLSPFLYIFYSIPKVVFLPVIIVVLGLGDFPKIFIIAITVFFQIAIMVRDAAKAIPEEQVMTMRSLCGTKWQDFRHLIWPACLPGILTALRTSLGIALALLFITETFAAFSGLGYFIMNRMEVRNYEEMYAAILTLAAIGIITYMALDMAERKLCPWKK</sequence>
<comment type="similarity">
    <text evidence="7">Belongs to the binding-protein-dependent transport system permease family.</text>
</comment>
<dbReference type="EMBL" id="HE576794">
    <property type="protein sequence ID" value="CCC74444.1"/>
    <property type="molecule type" value="Genomic_DNA"/>
</dbReference>
<feature type="transmembrane region" description="Helical" evidence="7">
    <location>
        <begin position="98"/>
        <end position="120"/>
    </location>
</feature>
<keyword evidence="5 7" id="KW-1133">Transmembrane helix</keyword>
<dbReference type="InterPro" id="IPR000515">
    <property type="entry name" value="MetI-like"/>
</dbReference>
<comment type="subcellular location">
    <subcellularLocation>
        <location evidence="1 7">Cell membrane</location>
        <topology evidence="1 7">Multi-pass membrane protein</topology>
    </subcellularLocation>
</comment>
<feature type="transmembrane region" description="Helical" evidence="7">
    <location>
        <begin position="126"/>
        <end position="145"/>
    </location>
</feature>
<reference evidence="9 10" key="1">
    <citation type="journal article" date="2011" name="J. Bacteriol.">
        <title>Genome Sequence of the Ruminal Bacterium Megasphaera elsdenii.</title>
        <authorList>
            <person name="Marx H."/>
            <person name="Graf A.B."/>
            <person name="Tatto N."/>
            <person name="Thallinger G.G."/>
            <person name="Mattanovich D."/>
            <person name="Sauer M."/>
        </authorList>
    </citation>
    <scope>NUCLEOTIDE SEQUENCE [LARGE SCALE GENOMIC DNA]</scope>
    <source>
        <strain evidence="9 10">DSM 20460</strain>
    </source>
</reference>
<name>G0VMQ2_MEGEL</name>
<keyword evidence="3" id="KW-1003">Cell membrane</keyword>
<dbReference type="InterPro" id="IPR035906">
    <property type="entry name" value="MetI-like_sf"/>
</dbReference>
<evidence type="ECO:0000256" key="5">
    <source>
        <dbReference type="ARBA" id="ARBA00022989"/>
    </source>
</evidence>
<dbReference type="SUPFAM" id="SSF161098">
    <property type="entry name" value="MetI-like"/>
    <property type="match status" value="1"/>
</dbReference>
<dbReference type="Pfam" id="PF00528">
    <property type="entry name" value="BPD_transp_1"/>
    <property type="match status" value="1"/>
</dbReference>
<dbReference type="KEGG" id="med:MELS_2228"/>
<feature type="transmembrane region" description="Helical" evidence="7">
    <location>
        <begin position="166"/>
        <end position="183"/>
    </location>
</feature>
<feature type="transmembrane region" description="Helical" evidence="7">
    <location>
        <begin position="222"/>
        <end position="240"/>
    </location>
</feature>
<proteinExistence type="inferred from homology"/>
<feature type="transmembrane region" description="Helical" evidence="7">
    <location>
        <begin position="12"/>
        <end position="32"/>
    </location>
</feature>
<keyword evidence="6 7" id="KW-0472">Membrane</keyword>
<feature type="transmembrane region" description="Helical" evidence="7">
    <location>
        <begin position="189"/>
        <end position="210"/>
    </location>
</feature>
<dbReference type="AlphaFoldDB" id="G0VMQ2"/>
<dbReference type="PROSITE" id="PS50928">
    <property type="entry name" value="ABC_TM1"/>
    <property type="match status" value="1"/>
</dbReference>
<evidence type="ECO:0000259" key="8">
    <source>
        <dbReference type="PROSITE" id="PS50928"/>
    </source>
</evidence>
<dbReference type="STRING" id="1064535.MELS_2228"/>
<keyword evidence="2 7" id="KW-0813">Transport</keyword>
<evidence type="ECO:0000313" key="9">
    <source>
        <dbReference type="EMBL" id="CCC74444.1"/>
    </source>
</evidence>
<dbReference type="RefSeq" id="WP_014017162.1">
    <property type="nucleotide sequence ID" value="NC_015873.1"/>
</dbReference>
<feature type="domain" description="ABC transmembrane type-1" evidence="8">
    <location>
        <begin position="60"/>
        <end position="244"/>
    </location>
</feature>
<dbReference type="CDD" id="cd06261">
    <property type="entry name" value="TM_PBP2"/>
    <property type="match status" value="1"/>
</dbReference>
<evidence type="ECO:0000256" key="3">
    <source>
        <dbReference type="ARBA" id="ARBA00022475"/>
    </source>
</evidence>
<organism evidence="9 10">
    <name type="scientific">Megasphaera elsdenii DSM 20460</name>
    <dbReference type="NCBI Taxonomy" id="1064535"/>
    <lineage>
        <taxon>Bacteria</taxon>
        <taxon>Bacillati</taxon>
        <taxon>Bacillota</taxon>
        <taxon>Negativicutes</taxon>
        <taxon>Veillonellales</taxon>
        <taxon>Veillonellaceae</taxon>
        <taxon>Megasphaera</taxon>
    </lineage>
</organism>